<accession>A0ABW3JVP0</accession>
<keyword evidence="2" id="KW-0732">Signal</keyword>
<evidence type="ECO:0000313" key="4">
    <source>
        <dbReference type="Proteomes" id="UP001597112"/>
    </source>
</evidence>
<gene>
    <name evidence="3" type="ORF">ACFQ21_01105</name>
</gene>
<feature type="region of interest" description="Disordered" evidence="1">
    <location>
        <begin position="25"/>
        <end position="50"/>
    </location>
</feature>
<dbReference type="InterPro" id="IPR048910">
    <property type="entry name" value="Bflower_2"/>
</dbReference>
<dbReference type="RefSeq" id="WP_377573590.1">
    <property type="nucleotide sequence ID" value="NZ_JBHTKA010000001.1"/>
</dbReference>
<feature type="chain" id="PRO_5047265834" evidence="2">
    <location>
        <begin position="22"/>
        <end position="158"/>
    </location>
</feature>
<organism evidence="3 4">
    <name type="scientific">Ohtaekwangia kribbensis</name>
    <dbReference type="NCBI Taxonomy" id="688913"/>
    <lineage>
        <taxon>Bacteria</taxon>
        <taxon>Pseudomonadati</taxon>
        <taxon>Bacteroidota</taxon>
        <taxon>Cytophagia</taxon>
        <taxon>Cytophagales</taxon>
        <taxon>Fulvivirgaceae</taxon>
        <taxon>Ohtaekwangia</taxon>
    </lineage>
</organism>
<reference evidence="4" key="1">
    <citation type="journal article" date="2019" name="Int. J. Syst. Evol. Microbiol.">
        <title>The Global Catalogue of Microorganisms (GCM) 10K type strain sequencing project: providing services to taxonomists for standard genome sequencing and annotation.</title>
        <authorList>
            <consortium name="The Broad Institute Genomics Platform"/>
            <consortium name="The Broad Institute Genome Sequencing Center for Infectious Disease"/>
            <person name="Wu L."/>
            <person name="Ma J."/>
        </authorList>
    </citation>
    <scope>NUCLEOTIDE SEQUENCE [LARGE SCALE GENOMIC DNA]</scope>
    <source>
        <strain evidence="4">CCUG 58938</strain>
    </source>
</reference>
<comment type="caution">
    <text evidence="3">The sequence shown here is derived from an EMBL/GenBank/DDBJ whole genome shotgun (WGS) entry which is preliminary data.</text>
</comment>
<evidence type="ECO:0000313" key="3">
    <source>
        <dbReference type="EMBL" id="MFD0997874.1"/>
    </source>
</evidence>
<keyword evidence="4" id="KW-1185">Reference proteome</keyword>
<dbReference type="EMBL" id="JBHTKA010000001">
    <property type="protein sequence ID" value="MFD0997874.1"/>
    <property type="molecule type" value="Genomic_DNA"/>
</dbReference>
<name>A0ABW3JVP0_9BACT</name>
<feature type="signal peptide" evidence="2">
    <location>
        <begin position="1"/>
        <end position="21"/>
    </location>
</feature>
<evidence type="ECO:0000256" key="2">
    <source>
        <dbReference type="SAM" id="SignalP"/>
    </source>
</evidence>
<sequence>MKNKMLLMMMLMVVAFSFVNAQDKPAQQREMPPKHRGMHPRLQADGTVVGDDGKTLGSIKNGKVCDQSGKVIGIISGHGDVTTSSGKMIGKIQKDGSYKSMKGHVVTTDPDGVVKVAGKEVAKVEAGYKDKSHGCALHCFFSSDNKDKKEIDEDVKNQ</sequence>
<proteinExistence type="predicted"/>
<evidence type="ECO:0000256" key="1">
    <source>
        <dbReference type="SAM" id="MobiDB-lite"/>
    </source>
</evidence>
<dbReference type="Pfam" id="PF21785">
    <property type="entry name" value="Bflower_2"/>
    <property type="match status" value="1"/>
</dbReference>
<protein>
    <submittedName>
        <fullName evidence="3">5-fold beta-flower protein</fullName>
    </submittedName>
</protein>
<dbReference type="Proteomes" id="UP001597112">
    <property type="component" value="Unassembled WGS sequence"/>
</dbReference>